<accession>A0A9P8MW07</accession>
<organism evidence="1 2">
    <name type="scientific">Hirsutella rhossiliensis</name>
    <dbReference type="NCBI Taxonomy" id="111463"/>
    <lineage>
        <taxon>Eukaryota</taxon>
        <taxon>Fungi</taxon>
        <taxon>Dikarya</taxon>
        <taxon>Ascomycota</taxon>
        <taxon>Pezizomycotina</taxon>
        <taxon>Sordariomycetes</taxon>
        <taxon>Hypocreomycetidae</taxon>
        <taxon>Hypocreales</taxon>
        <taxon>Ophiocordycipitaceae</taxon>
        <taxon>Hirsutella</taxon>
    </lineage>
</organism>
<name>A0A9P8MW07_9HYPO</name>
<keyword evidence="2" id="KW-1185">Reference proteome</keyword>
<dbReference type="EMBL" id="JAIZPD010000010">
    <property type="protein sequence ID" value="KAH0960192.1"/>
    <property type="molecule type" value="Genomic_DNA"/>
</dbReference>
<comment type="caution">
    <text evidence="1">The sequence shown here is derived from an EMBL/GenBank/DDBJ whole genome shotgun (WGS) entry which is preliminary data.</text>
</comment>
<dbReference type="RefSeq" id="XP_044717705.1">
    <property type="nucleotide sequence ID" value="XM_044866818.1"/>
</dbReference>
<evidence type="ECO:0000313" key="1">
    <source>
        <dbReference type="EMBL" id="KAH0960192.1"/>
    </source>
</evidence>
<protein>
    <submittedName>
        <fullName evidence="1">Uncharacterized protein</fullName>
    </submittedName>
</protein>
<proteinExistence type="predicted"/>
<dbReference type="AlphaFoldDB" id="A0A9P8MW07"/>
<gene>
    <name evidence="1" type="ORF">HRG_08347</name>
</gene>
<dbReference type="GeneID" id="68357476"/>
<evidence type="ECO:0000313" key="2">
    <source>
        <dbReference type="Proteomes" id="UP000824596"/>
    </source>
</evidence>
<dbReference type="Proteomes" id="UP000824596">
    <property type="component" value="Unassembled WGS sequence"/>
</dbReference>
<dbReference type="OrthoDB" id="4686328at2759"/>
<reference evidence="1" key="1">
    <citation type="submission" date="2021-09" db="EMBL/GenBank/DDBJ databases">
        <title>A high-quality genome of the endoparasitic fungus Hirsutella rhossiliensis with a comparison of Hirsutella genomes reveals transposable elements contributing to genome size variation.</title>
        <authorList>
            <person name="Lin R."/>
            <person name="Jiao Y."/>
            <person name="Sun X."/>
            <person name="Ling J."/>
            <person name="Xie B."/>
            <person name="Cheng X."/>
        </authorList>
    </citation>
    <scope>NUCLEOTIDE SEQUENCE</scope>
    <source>
        <strain evidence="1">HR02</strain>
    </source>
</reference>
<sequence>MSGKVNLHVRGFPRFLSFGGFTDLTEGNQADFASARASSVFRYAGIDGAGDGGQYLTDDPATTRTIGLARAVEKELGSGNPVVPVMVSYTCNLTLGDVGGMLQNPDRLAHSFANLILSLNLATKAADEDHPMPAAYIVNPDFLGSCQQQALAPDYTMPVRHPLTQALRHWRISASLPDSITDTLRGYVHALNWLVRTVEPTVSFGWSVSIWGGGSSSWVQSTDDEPRELASKTSSYIKSLGVCDGDDRPDFFAVDRYEADDLTMRSYMNGYCYGPREWRRFFDFCGALGEQLEAPIMLWQIPASHIPLSNDNVNDEFESQHWGTGGSYILGDAGVKSDYHNINPKILALKLDRALMPATNSVEEVFKRAEPFDLSNPAYKDLPLRGIFAMLLGGGATTGIVSSIGNPEPWVRDKLKEYMQDPVQLPSSE</sequence>